<dbReference type="Proteomes" id="UP001054945">
    <property type="component" value="Unassembled WGS sequence"/>
</dbReference>
<evidence type="ECO:0000313" key="1">
    <source>
        <dbReference type="EMBL" id="GIX73985.1"/>
    </source>
</evidence>
<dbReference type="EMBL" id="BPLR01002461">
    <property type="protein sequence ID" value="GIX73985.1"/>
    <property type="molecule type" value="Genomic_DNA"/>
</dbReference>
<proteinExistence type="predicted"/>
<dbReference type="AlphaFoldDB" id="A0AAV4MQ72"/>
<reference evidence="1 2" key="1">
    <citation type="submission" date="2021-06" db="EMBL/GenBank/DDBJ databases">
        <title>Caerostris extrusa draft genome.</title>
        <authorList>
            <person name="Kono N."/>
            <person name="Arakawa K."/>
        </authorList>
    </citation>
    <scope>NUCLEOTIDE SEQUENCE [LARGE SCALE GENOMIC DNA]</scope>
</reference>
<keyword evidence="2" id="KW-1185">Reference proteome</keyword>
<gene>
    <name evidence="1" type="ORF">CEXT_229841</name>
</gene>
<organism evidence="1 2">
    <name type="scientific">Caerostris extrusa</name>
    <name type="common">Bark spider</name>
    <name type="synonym">Caerostris bankana</name>
    <dbReference type="NCBI Taxonomy" id="172846"/>
    <lineage>
        <taxon>Eukaryota</taxon>
        <taxon>Metazoa</taxon>
        <taxon>Ecdysozoa</taxon>
        <taxon>Arthropoda</taxon>
        <taxon>Chelicerata</taxon>
        <taxon>Arachnida</taxon>
        <taxon>Araneae</taxon>
        <taxon>Araneomorphae</taxon>
        <taxon>Entelegynae</taxon>
        <taxon>Araneoidea</taxon>
        <taxon>Araneidae</taxon>
        <taxon>Caerostris</taxon>
    </lineage>
</organism>
<protein>
    <submittedName>
        <fullName evidence="1">Uncharacterized protein</fullName>
    </submittedName>
</protein>
<sequence length="115" mass="12852">MDGIVVLCSMSKIMFEQLTVRLHVGTRSPGLEYSRLCPADSVNAKRLSERVSQPGSYPVTNNIHTRFASMRYANDSPEQTMLLPSIRTRSETPHLKLESVVKDCLMPLLLCSISV</sequence>
<accession>A0AAV4MQ72</accession>
<name>A0AAV4MQ72_CAEEX</name>
<comment type="caution">
    <text evidence="1">The sequence shown here is derived from an EMBL/GenBank/DDBJ whole genome shotgun (WGS) entry which is preliminary data.</text>
</comment>
<evidence type="ECO:0000313" key="2">
    <source>
        <dbReference type="Proteomes" id="UP001054945"/>
    </source>
</evidence>